<dbReference type="PROSITE" id="PS50106">
    <property type="entry name" value="PDZ"/>
    <property type="match status" value="1"/>
</dbReference>
<dbReference type="Gene3D" id="2.60.40.3650">
    <property type="match status" value="1"/>
</dbReference>
<dbReference type="InterPro" id="IPR036034">
    <property type="entry name" value="PDZ_sf"/>
</dbReference>
<dbReference type="Gene3D" id="2.30.42.10">
    <property type="match status" value="1"/>
</dbReference>
<proteinExistence type="predicted"/>
<accession>A0ABQ0MUZ7</accession>
<evidence type="ECO:0000313" key="2">
    <source>
        <dbReference type="EMBL" id="GAW96052.1"/>
    </source>
</evidence>
<gene>
    <name evidence="2" type="ORF">MTCD1_01659</name>
</gene>
<dbReference type="PIRSF" id="PIRSF016493">
    <property type="entry name" value="Glycyl_aminpptds"/>
    <property type="match status" value="1"/>
</dbReference>
<evidence type="ECO:0000313" key="3">
    <source>
        <dbReference type="Proteomes" id="UP000197068"/>
    </source>
</evidence>
<dbReference type="EMBL" id="BDQM01000010">
    <property type="protein sequence ID" value="GAW96052.1"/>
    <property type="molecule type" value="Genomic_DNA"/>
</dbReference>
<dbReference type="InterPro" id="IPR001478">
    <property type="entry name" value="PDZ"/>
</dbReference>
<dbReference type="InterPro" id="IPR007963">
    <property type="entry name" value="Peptidase_M61_catalytic"/>
</dbReference>
<dbReference type="Pfam" id="PF05299">
    <property type="entry name" value="Peptidase_M61"/>
    <property type="match status" value="1"/>
</dbReference>
<keyword evidence="3" id="KW-1185">Reference proteome</keyword>
<feature type="domain" description="PDZ" evidence="1">
    <location>
        <begin position="479"/>
        <end position="563"/>
    </location>
</feature>
<dbReference type="Proteomes" id="UP000197068">
    <property type="component" value="Unassembled WGS sequence"/>
</dbReference>
<dbReference type="Pfam" id="PF13180">
    <property type="entry name" value="PDZ_2"/>
    <property type="match status" value="1"/>
</dbReference>
<organism evidence="2 3">
    <name type="scientific">Colwellia marinimaniae</name>
    <dbReference type="NCBI Taxonomy" id="1513592"/>
    <lineage>
        <taxon>Bacteria</taxon>
        <taxon>Pseudomonadati</taxon>
        <taxon>Pseudomonadota</taxon>
        <taxon>Gammaproteobacteria</taxon>
        <taxon>Alteromonadales</taxon>
        <taxon>Colwelliaceae</taxon>
        <taxon>Colwellia</taxon>
    </lineage>
</organism>
<dbReference type="InterPro" id="IPR024191">
    <property type="entry name" value="Peptidase_M61"/>
</dbReference>
<sequence>MREPICVFNYKIKVIIAISLFIAQLISAHASVKVNIIIEQPEHHLAKVELQFDKSNIEQVNFYLPTWRTGRYKTLNLANGIRDFIAKDSQGNVLSWRKIDKHTWQVSGSKNKKIHLSYQVYANQLAQRTRHIDDSHAFLDSSAVVMYTEASRSLPHTVQLFVPKLWRSFSGLESGNNSHQFIATNYDQLVDSPIETGINEHHEFRVDSRLYQLVIWGEGNYDSVKMVEDIKVLVKQSKHIWQGYPFKRYVFMVHATSGARGATEHVNSTIIQRSRFKFSTRKDYLSFIAVVAHEFVHTWNVKQYRPHGLVPYDYQQENYSNLLWLVEGSTSYLQYQLLLRGNLMTTDEFFSALAKRITAYMHKPGQASQTVAQASFDAWISEGGDYGNNHSVNIYAEGFLASWLLDFDILNKTDLSKSYRNVHNQLYQQHRLPQSYKEADVLKILKQVTGSNYQVWWQDNIHGTAKIDFSLLLAKAGLAMSYAKTGEDKSSKQTKVWTGLNTKYGTQGLVISSVEQDSPAWHAGLTTEDVIVAVDGLRIVDKDLVNRLKDFKAEQTIEFTYFRRDKLTTTKVKLSAIAKNKLKIIVIAKASQQQKLFFKAWTGLDLPEKTPE</sequence>
<dbReference type="Gene3D" id="1.10.390.10">
    <property type="entry name" value="Neutral Protease Domain 2"/>
    <property type="match status" value="1"/>
</dbReference>
<dbReference type="InterPro" id="IPR027268">
    <property type="entry name" value="Peptidase_M4/M1_CTD_sf"/>
</dbReference>
<reference evidence="2 3" key="1">
    <citation type="submission" date="2017-06" db="EMBL/GenBank/DDBJ databases">
        <title>Whole Genome Sequences of Colwellia marinimaniae MTCD1.</title>
        <authorList>
            <person name="Kusumoto H."/>
            <person name="Inoue M."/>
            <person name="Tanikawa K."/>
            <person name="Maeji H."/>
            <person name="Cameron J.H."/>
            <person name="Bartlett D.H."/>
        </authorList>
    </citation>
    <scope>NUCLEOTIDE SEQUENCE [LARGE SCALE GENOMIC DNA]</scope>
    <source>
        <strain evidence="2 3">MTCD1</strain>
    </source>
</reference>
<comment type="caution">
    <text evidence="2">The sequence shown here is derived from an EMBL/GenBank/DDBJ whole genome shotgun (WGS) entry which is preliminary data.</text>
</comment>
<dbReference type="InterPro" id="IPR040756">
    <property type="entry name" value="Peptidase_M61_N"/>
</dbReference>
<name>A0ABQ0MUZ7_9GAMM</name>
<protein>
    <submittedName>
        <fullName evidence="2">Peptidase</fullName>
    </submittedName>
</protein>
<dbReference type="SUPFAM" id="SSF55486">
    <property type="entry name" value="Metalloproteases ('zincins'), catalytic domain"/>
    <property type="match status" value="1"/>
</dbReference>
<dbReference type="SMART" id="SM00228">
    <property type="entry name" value="PDZ"/>
    <property type="match status" value="1"/>
</dbReference>
<dbReference type="Pfam" id="PF17899">
    <property type="entry name" value="Peptidase_M61_N"/>
    <property type="match status" value="1"/>
</dbReference>
<dbReference type="RefSeq" id="WP_057181543.1">
    <property type="nucleotide sequence ID" value="NZ_BDQM01000010.1"/>
</dbReference>
<dbReference type="SUPFAM" id="SSF50156">
    <property type="entry name" value="PDZ domain-like"/>
    <property type="match status" value="1"/>
</dbReference>
<evidence type="ECO:0000259" key="1">
    <source>
        <dbReference type="PROSITE" id="PS50106"/>
    </source>
</evidence>